<keyword evidence="1 5" id="KW-0378">Hydrolase</keyword>
<reference evidence="6" key="1">
    <citation type="journal article" date="2019" name="Int. J. Syst. Evol. Microbiol.">
        <title>The Global Catalogue of Microorganisms (GCM) 10K type strain sequencing project: providing services to taxonomists for standard genome sequencing and annotation.</title>
        <authorList>
            <consortium name="The Broad Institute Genomics Platform"/>
            <consortium name="The Broad Institute Genome Sequencing Center for Infectious Disease"/>
            <person name="Wu L."/>
            <person name="Ma J."/>
        </authorList>
    </citation>
    <scope>NUCLEOTIDE SEQUENCE [LARGE SCALE GENOMIC DNA]</scope>
    <source>
        <strain evidence="6">KCTC 42808</strain>
    </source>
</reference>
<dbReference type="Pfam" id="PF01156">
    <property type="entry name" value="IU_nuc_hydro"/>
    <property type="match status" value="1"/>
</dbReference>
<organism evidence="5 6">
    <name type="scientific">Lacinutrix gracilariae</name>
    <dbReference type="NCBI Taxonomy" id="1747198"/>
    <lineage>
        <taxon>Bacteria</taxon>
        <taxon>Pseudomonadati</taxon>
        <taxon>Bacteroidota</taxon>
        <taxon>Flavobacteriia</taxon>
        <taxon>Flavobacteriales</taxon>
        <taxon>Flavobacteriaceae</taxon>
        <taxon>Lacinutrix</taxon>
    </lineage>
</organism>
<dbReference type="PANTHER" id="PTHR12304:SF4">
    <property type="entry name" value="URIDINE NUCLEOSIDASE"/>
    <property type="match status" value="1"/>
</dbReference>
<evidence type="ECO:0000256" key="2">
    <source>
        <dbReference type="ARBA" id="ARBA00023295"/>
    </source>
</evidence>
<dbReference type="InterPro" id="IPR036452">
    <property type="entry name" value="Ribo_hydro-like"/>
</dbReference>
<evidence type="ECO:0000256" key="1">
    <source>
        <dbReference type="ARBA" id="ARBA00022801"/>
    </source>
</evidence>
<dbReference type="GO" id="GO:0016787">
    <property type="term" value="F:hydrolase activity"/>
    <property type="evidence" value="ECO:0007669"/>
    <property type="project" value="UniProtKB-KW"/>
</dbReference>
<accession>A0ABW5K1T0</accession>
<feature type="chain" id="PRO_5045615842" evidence="3">
    <location>
        <begin position="35"/>
        <end position="319"/>
    </location>
</feature>
<dbReference type="EMBL" id="JBHULM010000009">
    <property type="protein sequence ID" value="MFD2541998.1"/>
    <property type="molecule type" value="Genomic_DNA"/>
</dbReference>
<feature type="domain" description="Inosine/uridine-preferring nucleoside hydrolase" evidence="4">
    <location>
        <begin position="42"/>
        <end position="283"/>
    </location>
</feature>
<keyword evidence="3" id="KW-0732">Signal</keyword>
<evidence type="ECO:0000313" key="5">
    <source>
        <dbReference type="EMBL" id="MFD2541998.1"/>
    </source>
</evidence>
<comment type="caution">
    <text evidence="5">The sequence shown here is derived from an EMBL/GenBank/DDBJ whole genome shotgun (WGS) entry which is preliminary data.</text>
</comment>
<evidence type="ECO:0000256" key="3">
    <source>
        <dbReference type="SAM" id="SignalP"/>
    </source>
</evidence>
<dbReference type="RefSeq" id="WP_379902312.1">
    <property type="nucleotide sequence ID" value="NZ_JBHULM010000009.1"/>
</dbReference>
<evidence type="ECO:0000313" key="6">
    <source>
        <dbReference type="Proteomes" id="UP001597467"/>
    </source>
</evidence>
<dbReference type="PANTHER" id="PTHR12304">
    <property type="entry name" value="INOSINE-URIDINE PREFERRING NUCLEOSIDE HYDROLASE"/>
    <property type="match status" value="1"/>
</dbReference>
<protein>
    <submittedName>
        <fullName evidence="5">Nucleoside hydrolase</fullName>
    </submittedName>
</protein>
<sequence>MNFYKYLNLNRRTKKARFYLLPVLLLFCFLSIQAQDTNKLNLIIDADTANEVDDLYAIVSAILEPTFNLLAINSAQFHTSPLASENTVLESQKINEEIIELMHVKGIALPLGSNMPLKEYGKPMPSEASRYIIETAHKMKNNQKLHVVILGSCTNVASAILEDPSILSKIKVHYLGFWHTPDTNVYNKKEFNSGNDAIAVEVLLNTKNLDLNVMTATTSQHLVFTKQEVDSHLKNKKGIANYLVNRWETYTRWWTKEDPEKEKWIMWDVAIIEALAHPELTTIQYFLTPPENTQRTIGIHTKIDVHTMKTHFWNTLKNL</sequence>
<dbReference type="Gene3D" id="3.90.245.10">
    <property type="entry name" value="Ribonucleoside hydrolase-like"/>
    <property type="match status" value="1"/>
</dbReference>
<dbReference type="InterPro" id="IPR023186">
    <property type="entry name" value="IUNH"/>
</dbReference>
<feature type="signal peptide" evidence="3">
    <location>
        <begin position="1"/>
        <end position="34"/>
    </location>
</feature>
<dbReference type="Proteomes" id="UP001597467">
    <property type="component" value="Unassembled WGS sequence"/>
</dbReference>
<evidence type="ECO:0000259" key="4">
    <source>
        <dbReference type="Pfam" id="PF01156"/>
    </source>
</evidence>
<name>A0ABW5K1T0_9FLAO</name>
<keyword evidence="2" id="KW-0326">Glycosidase</keyword>
<keyword evidence="6" id="KW-1185">Reference proteome</keyword>
<dbReference type="InterPro" id="IPR001910">
    <property type="entry name" value="Inosine/uridine_hydrolase_dom"/>
</dbReference>
<gene>
    <name evidence="5" type="ORF">ACFSSB_06660</name>
</gene>
<proteinExistence type="predicted"/>
<dbReference type="SUPFAM" id="SSF53590">
    <property type="entry name" value="Nucleoside hydrolase"/>
    <property type="match status" value="1"/>
</dbReference>